<keyword evidence="3" id="KW-1185">Reference proteome</keyword>
<proteinExistence type="predicted"/>
<dbReference type="Pfam" id="PF24748">
    <property type="entry name" value="Galaxin_repeat"/>
    <property type="match status" value="1"/>
</dbReference>
<dbReference type="InterPro" id="IPR056601">
    <property type="entry name" value="Galaxin_dom"/>
</dbReference>
<name>A0ABU7EYH3_9TELE</name>
<dbReference type="PANTHER" id="PTHR34490:SF3">
    <property type="entry name" value="GALAXIN-LIKE ISOFORM X2"/>
    <property type="match status" value="1"/>
</dbReference>
<feature type="non-terminal residue" evidence="2">
    <location>
        <position position="1"/>
    </location>
</feature>
<sequence length="239" mass="26448">QTTGARSLCCNKTSYDPGRDTCCTVQDKSSTKSDVTKGLSERMSQCCGLQAYNPLNEICCKLAVKPKPSFNARCCDKEPYDKNTKLCCGGKKLLTRLSPEHLCCFESQFDPSIEKCCQNTCPRIQLKINNSTECEKNLTCPDTKDEKNLTCPDTRTSKGSMKKVCCESESEKEVYSKKEGFSCCGHHYYNCSLWSCNEQVKNIKTKGSPAIQDSKTLSSSVLKISVAGCCSTSAYHENT</sequence>
<comment type="caution">
    <text evidence="2">The sequence shown here is derived from an EMBL/GenBank/DDBJ whole genome shotgun (WGS) entry which is preliminary data.</text>
</comment>
<accession>A0ABU7EYH3</accession>
<organism evidence="2 3">
    <name type="scientific">Characodon lateralis</name>
    <dbReference type="NCBI Taxonomy" id="208331"/>
    <lineage>
        <taxon>Eukaryota</taxon>
        <taxon>Metazoa</taxon>
        <taxon>Chordata</taxon>
        <taxon>Craniata</taxon>
        <taxon>Vertebrata</taxon>
        <taxon>Euteleostomi</taxon>
        <taxon>Actinopterygii</taxon>
        <taxon>Neopterygii</taxon>
        <taxon>Teleostei</taxon>
        <taxon>Neoteleostei</taxon>
        <taxon>Acanthomorphata</taxon>
        <taxon>Ovalentaria</taxon>
        <taxon>Atherinomorphae</taxon>
        <taxon>Cyprinodontiformes</taxon>
        <taxon>Goodeidae</taxon>
        <taxon>Characodon</taxon>
    </lineage>
</organism>
<feature type="domain" description="Galaxin-like repeats" evidence="1">
    <location>
        <begin position="5"/>
        <end position="118"/>
    </location>
</feature>
<dbReference type="InterPro" id="IPR055284">
    <property type="entry name" value="Galaxin-like"/>
</dbReference>
<protein>
    <recommendedName>
        <fullName evidence="1">Galaxin-like repeats domain-containing protein</fullName>
    </recommendedName>
</protein>
<evidence type="ECO:0000313" key="2">
    <source>
        <dbReference type="EMBL" id="MED6291358.1"/>
    </source>
</evidence>
<evidence type="ECO:0000259" key="1">
    <source>
        <dbReference type="Pfam" id="PF24748"/>
    </source>
</evidence>
<dbReference type="EMBL" id="JAHUTJ010067919">
    <property type="protein sequence ID" value="MED6291358.1"/>
    <property type="molecule type" value="Genomic_DNA"/>
</dbReference>
<reference evidence="2 3" key="1">
    <citation type="submission" date="2021-06" db="EMBL/GenBank/DDBJ databases">
        <authorList>
            <person name="Palmer J.M."/>
        </authorList>
    </citation>
    <scope>NUCLEOTIDE SEQUENCE [LARGE SCALE GENOMIC DNA]</scope>
    <source>
        <strain evidence="2 3">CL_MEX2019</strain>
        <tissue evidence="2">Muscle</tissue>
    </source>
</reference>
<dbReference type="PANTHER" id="PTHR34490">
    <property type="entry name" value="PROTEIN CBG12054-RELATED"/>
    <property type="match status" value="1"/>
</dbReference>
<dbReference type="Proteomes" id="UP001352852">
    <property type="component" value="Unassembled WGS sequence"/>
</dbReference>
<gene>
    <name evidence="2" type="ORF">CHARACLAT_022730</name>
</gene>
<evidence type="ECO:0000313" key="3">
    <source>
        <dbReference type="Proteomes" id="UP001352852"/>
    </source>
</evidence>